<keyword evidence="12" id="KW-0539">Nucleus</keyword>
<comment type="catalytic activity">
    <reaction evidence="17">
        <text>a fatty acyl-CoA + H2O = a fatty acid + CoA + H(+)</text>
        <dbReference type="Rhea" id="RHEA:16781"/>
        <dbReference type="ChEBI" id="CHEBI:15377"/>
        <dbReference type="ChEBI" id="CHEBI:15378"/>
        <dbReference type="ChEBI" id="CHEBI:28868"/>
        <dbReference type="ChEBI" id="CHEBI:57287"/>
        <dbReference type="ChEBI" id="CHEBI:77636"/>
    </reaction>
    <physiologicalReaction direction="left-to-right" evidence="17">
        <dbReference type="Rhea" id="RHEA:16782"/>
    </physiologicalReaction>
</comment>
<evidence type="ECO:0000256" key="6">
    <source>
        <dbReference type="ARBA" id="ARBA00022490"/>
    </source>
</evidence>
<dbReference type="PANTHER" id="PTHR21660">
    <property type="entry name" value="THIOESTERASE SUPERFAMILY MEMBER-RELATED"/>
    <property type="match status" value="1"/>
</dbReference>
<evidence type="ECO:0000256" key="20">
    <source>
        <dbReference type="ARBA" id="ARBA00067273"/>
    </source>
</evidence>
<evidence type="ECO:0000313" key="26">
    <source>
        <dbReference type="Proteomes" id="UP000625711"/>
    </source>
</evidence>
<evidence type="ECO:0000256" key="19">
    <source>
        <dbReference type="ARBA" id="ARBA00064709"/>
    </source>
</evidence>
<comment type="catalytic activity">
    <reaction evidence="13">
        <text>octanoyl-CoA + H2O = octanoate + CoA + H(+)</text>
        <dbReference type="Rhea" id="RHEA:30143"/>
        <dbReference type="ChEBI" id="CHEBI:15377"/>
        <dbReference type="ChEBI" id="CHEBI:15378"/>
        <dbReference type="ChEBI" id="CHEBI:25646"/>
        <dbReference type="ChEBI" id="CHEBI:57287"/>
        <dbReference type="ChEBI" id="CHEBI:57386"/>
    </reaction>
    <physiologicalReaction direction="left-to-right" evidence="13">
        <dbReference type="Rhea" id="RHEA:30144"/>
    </physiologicalReaction>
</comment>
<evidence type="ECO:0000259" key="24">
    <source>
        <dbReference type="Pfam" id="PF03061"/>
    </source>
</evidence>
<dbReference type="GO" id="GO:0005819">
    <property type="term" value="C:spindle"/>
    <property type="evidence" value="ECO:0007669"/>
    <property type="project" value="UniProtKB-SubCell"/>
</dbReference>
<evidence type="ECO:0000256" key="23">
    <source>
        <dbReference type="ARBA" id="ARBA00083956"/>
    </source>
</evidence>
<sequence length="162" mass="18205">MKPFITRPRMSAQELMSHIKNTKIFDRVLSKVNILSVEKGSGLAEFIVEEEHTNSMGQLNTGFTVALTDFLTSFSFSSHEFGNNYHVSVDMNFSFYKPEAKLGDIIVVEAKTIKAGRSMGFAEVIMKNKNTGDLIMKGIHNMFVLNTQPKTDVPQDIHTDNK</sequence>
<organism evidence="25 26">
    <name type="scientific">Rhynchophorus ferrugineus</name>
    <name type="common">Red palm weevil</name>
    <name type="synonym">Curculio ferrugineus</name>
    <dbReference type="NCBI Taxonomy" id="354439"/>
    <lineage>
        <taxon>Eukaryota</taxon>
        <taxon>Metazoa</taxon>
        <taxon>Ecdysozoa</taxon>
        <taxon>Arthropoda</taxon>
        <taxon>Hexapoda</taxon>
        <taxon>Insecta</taxon>
        <taxon>Pterygota</taxon>
        <taxon>Neoptera</taxon>
        <taxon>Endopterygota</taxon>
        <taxon>Coleoptera</taxon>
        <taxon>Polyphaga</taxon>
        <taxon>Cucujiformia</taxon>
        <taxon>Curculionidae</taxon>
        <taxon>Dryophthorinae</taxon>
        <taxon>Rhynchophorus</taxon>
    </lineage>
</organism>
<accession>A0A834M2R1</accession>
<dbReference type="GO" id="GO:0005739">
    <property type="term" value="C:mitochondrion"/>
    <property type="evidence" value="ECO:0007669"/>
    <property type="project" value="UniProtKB-SubCell"/>
</dbReference>
<comment type="catalytic activity">
    <reaction evidence="16">
        <text>hexanoyl-CoA + H2O = hexanoate + CoA + H(+)</text>
        <dbReference type="Rhea" id="RHEA:40115"/>
        <dbReference type="ChEBI" id="CHEBI:15377"/>
        <dbReference type="ChEBI" id="CHEBI:15378"/>
        <dbReference type="ChEBI" id="CHEBI:17120"/>
        <dbReference type="ChEBI" id="CHEBI:57287"/>
        <dbReference type="ChEBI" id="CHEBI:62620"/>
    </reaction>
    <physiologicalReaction direction="left-to-right" evidence="16">
        <dbReference type="Rhea" id="RHEA:40116"/>
    </physiologicalReaction>
</comment>
<dbReference type="InterPro" id="IPR029069">
    <property type="entry name" value="HotDog_dom_sf"/>
</dbReference>
<evidence type="ECO:0000256" key="14">
    <source>
        <dbReference type="ARBA" id="ARBA00047969"/>
    </source>
</evidence>
<evidence type="ECO:0000256" key="18">
    <source>
        <dbReference type="ARBA" id="ARBA00058205"/>
    </source>
</evidence>
<evidence type="ECO:0000256" key="9">
    <source>
        <dbReference type="ARBA" id="ARBA00023098"/>
    </source>
</evidence>
<dbReference type="GO" id="GO:0005634">
    <property type="term" value="C:nucleus"/>
    <property type="evidence" value="ECO:0007669"/>
    <property type="project" value="UniProtKB-SubCell"/>
</dbReference>
<gene>
    <name evidence="25" type="ORF">GWI33_021112</name>
</gene>
<keyword evidence="26" id="KW-1185">Reference proteome</keyword>
<keyword evidence="7" id="KW-0378">Hydrolase</keyword>
<evidence type="ECO:0000256" key="11">
    <source>
        <dbReference type="ARBA" id="ARBA00023212"/>
    </source>
</evidence>
<comment type="caution">
    <text evidence="25">The sequence shown here is derived from an EMBL/GenBank/DDBJ whole genome shotgun (WGS) entry which is preliminary data.</text>
</comment>
<keyword evidence="8" id="KW-0007">Acetylation</keyword>
<dbReference type="InterPro" id="IPR006683">
    <property type="entry name" value="Thioestr_dom"/>
</dbReference>
<comment type="function">
    <text evidence="18">Catalyzes the hydrolysis of acyl-CoAs into free fatty acids and coenzyme A (CoASH), regulating their respective intracellular levels. Has acyl-CoA thioesterase activity towards medium (C12) and long-chain (C18) fatty acyl-CoA substrates. Can also hydrolyze 3-hydroxyphenylacetyl-CoA and 3,4-dihydroxyphenylacetyl-CoA (in vitro). May play a role in controlling adaptive thermogenesis.</text>
</comment>
<evidence type="ECO:0000256" key="7">
    <source>
        <dbReference type="ARBA" id="ARBA00022801"/>
    </source>
</evidence>
<comment type="similarity">
    <text evidence="5">Belongs to the thioesterase PaaI family.</text>
</comment>
<dbReference type="OrthoDB" id="46529at2759"/>
<dbReference type="SUPFAM" id="SSF54637">
    <property type="entry name" value="Thioesterase/thiol ester dehydrase-isomerase"/>
    <property type="match status" value="1"/>
</dbReference>
<name>A0A834M2R1_RHYFE</name>
<feature type="domain" description="Thioesterase" evidence="24">
    <location>
        <begin position="56"/>
        <end position="132"/>
    </location>
</feature>
<evidence type="ECO:0000256" key="21">
    <source>
        <dbReference type="ARBA" id="ARBA00075657"/>
    </source>
</evidence>
<evidence type="ECO:0000256" key="3">
    <source>
        <dbReference type="ARBA" id="ARBA00004186"/>
    </source>
</evidence>
<comment type="subcellular location">
    <subcellularLocation>
        <location evidence="3">Cytoplasm</location>
        <location evidence="3">Cytoskeleton</location>
        <location evidence="3">Spindle</location>
    </subcellularLocation>
    <subcellularLocation>
        <location evidence="4">Cytoplasm</location>
        <location evidence="4">Cytosol</location>
    </subcellularLocation>
    <subcellularLocation>
        <location evidence="2">Mitochondrion</location>
    </subcellularLocation>
    <subcellularLocation>
        <location evidence="1">Nucleus</location>
    </subcellularLocation>
</comment>
<evidence type="ECO:0000256" key="8">
    <source>
        <dbReference type="ARBA" id="ARBA00022990"/>
    </source>
</evidence>
<dbReference type="EMBL" id="JAACXV010014612">
    <property type="protein sequence ID" value="KAF7265456.1"/>
    <property type="molecule type" value="Genomic_DNA"/>
</dbReference>
<evidence type="ECO:0000256" key="5">
    <source>
        <dbReference type="ARBA" id="ARBA00008324"/>
    </source>
</evidence>
<evidence type="ECO:0000256" key="12">
    <source>
        <dbReference type="ARBA" id="ARBA00023242"/>
    </source>
</evidence>
<dbReference type="GO" id="GO:0006629">
    <property type="term" value="P:lipid metabolic process"/>
    <property type="evidence" value="ECO:0007669"/>
    <property type="project" value="UniProtKB-KW"/>
</dbReference>
<evidence type="ECO:0000256" key="4">
    <source>
        <dbReference type="ARBA" id="ARBA00004514"/>
    </source>
</evidence>
<evidence type="ECO:0000256" key="1">
    <source>
        <dbReference type="ARBA" id="ARBA00004123"/>
    </source>
</evidence>
<evidence type="ECO:0000256" key="15">
    <source>
        <dbReference type="ARBA" id="ARBA00048074"/>
    </source>
</evidence>
<dbReference type="CDD" id="cd03443">
    <property type="entry name" value="PaaI_thioesterase"/>
    <property type="match status" value="1"/>
</dbReference>
<dbReference type="GO" id="GO:0005829">
    <property type="term" value="C:cytosol"/>
    <property type="evidence" value="ECO:0007669"/>
    <property type="project" value="UniProtKB-SubCell"/>
</dbReference>
<keyword evidence="10" id="KW-0496">Mitochondrion</keyword>
<evidence type="ECO:0000313" key="25">
    <source>
        <dbReference type="EMBL" id="KAF7265456.1"/>
    </source>
</evidence>
<keyword evidence="11" id="KW-0206">Cytoskeleton</keyword>
<evidence type="ECO:0000256" key="17">
    <source>
        <dbReference type="ARBA" id="ARBA00052976"/>
    </source>
</evidence>
<dbReference type="AlphaFoldDB" id="A0A834M2R1"/>
<keyword evidence="6" id="KW-0963">Cytoplasm</keyword>
<comment type="catalytic activity">
    <reaction evidence="14">
        <text>decanoyl-CoA + H2O = decanoate + CoA + H(+)</text>
        <dbReference type="Rhea" id="RHEA:40059"/>
        <dbReference type="ChEBI" id="CHEBI:15377"/>
        <dbReference type="ChEBI" id="CHEBI:15378"/>
        <dbReference type="ChEBI" id="CHEBI:27689"/>
        <dbReference type="ChEBI" id="CHEBI:57287"/>
        <dbReference type="ChEBI" id="CHEBI:61430"/>
    </reaction>
    <physiologicalReaction direction="left-to-right" evidence="14">
        <dbReference type="Rhea" id="RHEA:40060"/>
    </physiologicalReaction>
</comment>
<dbReference type="GO" id="GO:0047617">
    <property type="term" value="F:fatty acyl-CoA hydrolase activity"/>
    <property type="evidence" value="ECO:0007669"/>
    <property type="project" value="InterPro"/>
</dbReference>
<dbReference type="FunFam" id="3.10.129.10:FF:000021">
    <property type="entry name" value="Acyl-coenzyme A thioesterase 13"/>
    <property type="match status" value="1"/>
</dbReference>
<evidence type="ECO:0000256" key="16">
    <source>
        <dbReference type="ARBA" id="ARBA00050199"/>
    </source>
</evidence>
<evidence type="ECO:0000256" key="22">
    <source>
        <dbReference type="ARBA" id="ARBA00081533"/>
    </source>
</evidence>
<reference evidence="25" key="1">
    <citation type="submission" date="2020-08" db="EMBL/GenBank/DDBJ databases">
        <title>Genome sequencing and assembly of the red palm weevil Rhynchophorus ferrugineus.</title>
        <authorList>
            <person name="Dias G.B."/>
            <person name="Bergman C.M."/>
            <person name="Manee M."/>
        </authorList>
    </citation>
    <scope>NUCLEOTIDE SEQUENCE</scope>
    <source>
        <strain evidence="25">AA-2017</strain>
        <tissue evidence="25">Whole larva</tissue>
    </source>
</reference>
<evidence type="ECO:0000256" key="10">
    <source>
        <dbReference type="ARBA" id="ARBA00023128"/>
    </source>
</evidence>
<dbReference type="PANTHER" id="PTHR21660:SF1">
    <property type="entry name" value="ACYL-COENZYME A THIOESTERASE 13"/>
    <property type="match status" value="1"/>
</dbReference>
<dbReference type="InterPro" id="IPR039298">
    <property type="entry name" value="ACOT13"/>
</dbReference>
<keyword evidence="9" id="KW-0443">Lipid metabolism</keyword>
<evidence type="ECO:0000256" key="13">
    <source>
        <dbReference type="ARBA" id="ARBA00047588"/>
    </source>
</evidence>
<comment type="subunit">
    <text evidence="19">Homotetramer. Interacts with PCTP.</text>
</comment>
<evidence type="ECO:0000256" key="2">
    <source>
        <dbReference type="ARBA" id="ARBA00004173"/>
    </source>
</evidence>
<protein>
    <recommendedName>
        <fullName evidence="20">Acyl-coenzyme A thioesterase 13</fullName>
    </recommendedName>
    <alternativeName>
        <fullName evidence="22">Hotdog-fold thioesterase superfamily member 2</fullName>
    </alternativeName>
    <alternativeName>
        <fullName evidence="21">Palmitoyl-CoA hydrolase</fullName>
    </alternativeName>
    <alternativeName>
        <fullName evidence="23">Thioesterase superfamily member 2</fullName>
    </alternativeName>
</protein>
<dbReference type="Pfam" id="PF03061">
    <property type="entry name" value="4HBT"/>
    <property type="match status" value="1"/>
</dbReference>
<comment type="catalytic activity">
    <reaction evidence="15">
        <text>dodecanoyl-CoA + H2O = dodecanoate + CoA + H(+)</text>
        <dbReference type="Rhea" id="RHEA:30135"/>
        <dbReference type="ChEBI" id="CHEBI:15377"/>
        <dbReference type="ChEBI" id="CHEBI:15378"/>
        <dbReference type="ChEBI" id="CHEBI:18262"/>
        <dbReference type="ChEBI" id="CHEBI:57287"/>
        <dbReference type="ChEBI" id="CHEBI:57375"/>
    </reaction>
    <physiologicalReaction direction="left-to-right" evidence="15">
        <dbReference type="Rhea" id="RHEA:30136"/>
    </physiologicalReaction>
</comment>
<dbReference type="Gene3D" id="3.10.129.10">
    <property type="entry name" value="Hotdog Thioesterase"/>
    <property type="match status" value="1"/>
</dbReference>
<dbReference type="Proteomes" id="UP000625711">
    <property type="component" value="Unassembled WGS sequence"/>
</dbReference>
<proteinExistence type="inferred from homology"/>